<reference evidence="14 15" key="1">
    <citation type="journal article" date="2014" name="ISME J.">
        <title>Ecophysiology of Thioploca ingrica as revealed by the complete genome sequence supplemented with proteomic evidence.</title>
        <authorList>
            <person name="Kojima H."/>
            <person name="Ogura Y."/>
            <person name="Yamamoto N."/>
            <person name="Togashi T."/>
            <person name="Mori H."/>
            <person name="Watanabe T."/>
            <person name="Nemoto F."/>
            <person name="Kurokawa K."/>
            <person name="Hayashi T."/>
            <person name="Fukui M."/>
        </authorList>
    </citation>
    <scope>NUCLEOTIDE SEQUENCE [LARGE SCALE GENOMIC DNA]</scope>
</reference>
<dbReference type="InterPro" id="IPR001570">
    <property type="entry name" value="Peptidase_M4_C_domain"/>
</dbReference>
<evidence type="ECO:0000313" key="15">
    <source>
        <dbReference type="Proteomes" id="UP000031623"/>
    </source>
</evidence>
<comment type="function">
    <text evidence="10">Extracellular zinc metalloprotease.</text>
</comment>
<dbReference type="GO" id="GO:0004222">
    <property type="term" value="F:metalloendopeptidase activity"/>
    <property type="evidence" value="ECO:0007669"/>
    <property type="project" value="UniProtKB-UniRule"/>
</dbReference>
<feature type="active site" description="Proton donor" evidence="9">
    <location>
        <position position="445"/>
    </location>
</feature>
<sequence length="664" mass="72607">MNLTTYGVRYSISSLSGLLITFSLQAATVTNLQGQPPSTIQLFQQNSVTTFSTIKPVQQHTDNKGIVHKKYLQSFKGIPVWGQNIVTHQKGSDIFSINGTLVEDIGVDIPVTQAAFDQTEAITKAKTWVTQQDPAILWDYQQEKADLFIYVDESQQAQLVYQVDLLARSTDPVTNGIKKVTRPQFIIDALTGIILKQWEGLTNNKIGTGPGGNIRMTGEGIMPIAPYEYGVDFDFLDVEEMGNGNCRLATPDVMTIKYDDGTWNAHIYSCPRNDYLNGETVNGAYGPLNDVHFAGQKVFDMYRAWYGEVPLPSSILPLHMYAHIPDYDNAAWDGSAVWFGGGSDYFHPMVAIDIVAHEISHGFTEYHSNLQYYGQSGGINESFSDMAGEAAEFYILGKNDWYGGAYIAKMDGPLNGDPLKYICEPTLDGVSIDNVADYNDWMDVHYSSGIFNKAFCLLAKTAGWNTKKAFEVMLKANGNWYWSPQSGFVDAACGAVLAAKDMGYKAADVYYAFLGVGADAIAGGCPLCSSESSIAAIYSNDTRQAIIPCLEMPPLLDPTDGPLGLSVVSLYTAVLEIPFGFSDFRVNQLTFVDKLTTSNPNNAKFDPDTGVLTVPSVDISTITPSFGGQTAAGFLVNCNATLRESVLKPEVLKLIDLNCQLPPE</sequence>
<evidence type="ECO:0000256" key="7">
    <source>
        <dbReference type="ARBA" id="ARBA00023049"/>
    </source>
</evidence>
<keyword evidence="15" id="KW-1185">Reference proteome</keyword>
<keyword evidence="5 10" id="KW-0378">Hydrolase</keyword>
<dbReference type="KEGG" id="tig:THII_0643"/>
<dbReference type="Gene3D" id="1.10.390.10">
    <property type="entry name" value="Neutral Protease Domain 2"/>
    <property type="match status" value="1"/>
</dbReference>
<dbReference type="GO" id="GO:0006508">
    <property type="term" value="P:proteolysis"/>
    <property type="evidence" value="ECO:0007669"/>
    <property type="project" value="UniProtKB-KW"/>
</dbReference>
<dbReference type="HOGENOM" id="CLU_008590_4_2_6"/>
<keyword evidence="10" id="KW-0964">Secreted</keyword>
<feature type="domain" description="Peptidase M4" evidence="11">
    <location>
        <begin position="236"/>
        <end position="365"/>
    </location>
</feature>
<dbReference type="InterPro" id="IPR050728">
    <property type="entry name" value="Zinc_Metalloprotease_M4"/>
</dbReference>
<dbReference type="EMBL" id="AP014633">
    <property type="protein sequence ID" value="BAP54940.1"/>
    <property type="molecule type" value="Genomic_DNA"/>
</dbReference>
<dbReference type="OrthoDB" id="5378341at2"/>
<evidence type="ECO:0000256" key="5">
    <source>
        <dbReference type="ARBA" id="ARBA00022801"/>
    </source>
</evidence>
<evidence type="ECO:0000256" key="6">
    <source>
        <dbReference type="ARBA" id="ARBA00022833"/>
    </source>
</evidence>
<dbReference type="Pfam" id="PF02868">
    <property type="entry name" value="Peptidase_M4_C"/>
    <property type="match status" value="1"/>
</dbReference>
<comment type="subcellular location">
    <subcellularLocation>
        <location evidence="10">Secreted</location>
    </subcellularLocation>
</comment>
<gene>
    <name evidence="14" type="ORF">THII_0643</name>
</gene>
<dbReference type="AlphaFoldDB" id="A0A090AJ85"/>
<dbReference type="SUPFAM" id="SSF55486">
    <property type="entry name" value="Metalloproteases ('zincins'), catalytic domain"/>
    <property type="match status" value="1"/>
</dbReference>
<proteinExistence type="inferred from homology"/>
<comment type="cofactor">
    <cofactor evidence="10">
        <name>Zn(2+)</name>
        <dbReference type="ChEBI" id="CHEBI:29105"/>
    </cofactor>
</comment>
<keyword evidence="3" id="KW-0479">Metal-binding</keyword>
<dbReference type="PRINTS" id="PR00730">
    <property type="entry name" value="THERMOLYSIN"/>
</dbReference>
<dbReference type="STRING" id="40754.THII_0643"/>
<evidence type="ECO:0000256" key="1">
    <source>
        <dbReference type="ARBA" id="ARBA00009388"/>
    </source>
</evidence>
<evidence type="ECO:0000256" key="3">
    <source>
        <dbReference type="ARBA" id="ARBA00022723"/>
    </source>
</evidence>
<organism evidence="14 15">
    <name type="scientific">Thioploca ingrica</name>
    <dbReference type="NCBI Taxonomy" id="40754"/>
    <lineage>
        <taxon>Bacteria</taxon>
        <taxon>Pseudomonadati</taxon>
        <taxon>Pseudomonadota</taxon>
        <taxon>Gammaproteobacteria</taxon>
        <taxon>Thiotrichales</taxon>
        <taxon>Thiotrichaceae</taxon>
        <taxon>Thioploca</taxon>
    </lineage>
</organism>
<evidence type="ECO:0000256" key="4">
    <source>
        <dbReference type="ARBA" id="ARBA00022729"/>
    </source>
</evidence>
<feature type="active site" evidence="9">
    <location>
        <position position="358"/>
    </location>
</feature>
<evidence type="ECO:0000313" key="14">
    <source>
        <dbReference type="EMBL" id="BAP54940.1"/>
    </source>
</evidence>
<dbReference type="MEROPS" id="M04.016"/>
<dbReference type="InterPro" id="IPR013856">
    <property type="entry name" value="Peptidase_M4_domain"/>
</dbReference>
<evidence type="ECO:0000256" key="10">
    <source>
        <dbReference type="RuleBase" id="RU366073"/>
    </source>
</evidence>
<dbReference type="Gene3D" id="3.10.170.10">
    <property type="match status" value="1"/>
</dbReference>
<name>A0A090AJ85_9GAMM</name>
<evidence type="ECO:0000256" key="8">
    <source>
        <dbReference type="ARBA" id="ARBA00023145"/>
    </source>
</evidence>
<dbReference type="Proteomes" id="UP000031623">
    <property type="component" value="Chromosome"/>
</dbReference>
<dbReference type="InterPro" id="IPR011096">
    <property type="entry name" value="FTP_domain"/>
</dbReference>
<evidence type="ECO:0000259" key="12">
    <source>
        <dbReference type="Pfam" id="PF02868"/>
    </source>
</evidence>
<dbReference type="Gene3D" id="3.10.450.490">
    <property type="match status" value="1"/>
</dbReference>
<evidence type="ECO:0000259" key="11">
    <source>
        <dbReference type="Pfam" id="PF01447"/>
    </source>
</evidence>
<dbReference type="InterPro" id="IPR027268">
    <property type="entry name" value="Peptidase_M4/M1_CTD_sf"/>
</dbReference>
<feature type="domain" description="FTP" evidence="13">
    <location>
        <begin position="54"/>
        <end position="100"/>
    </location>
</feature>
<dbReference type="PANTHER" id="PTHR33794:SF1">
    <property type="entry name" value="BACILLOLYSIN"/>
    <property type="match status" value="1"/>
</dbReference>
<dbReference type="GO" id="GO:0046872">
    <property type="term" value="F:metal ion binding"/>
    <property type="evidence" value="ECO:0007669"/>
    <property type="project" value="UniProtKB-UniRule"/>
</dbReference>
<comment type="similarity">
    <text evidence="1 10">Belongs to the peptidase M4 family.</text>
</comment>
<dbReference type="Gene3D" id="3.10.450.40">
    <property type="match status" value="1"/>
</dbReference>
<evidence type="ECO:0000256" key="9">
    <source>
        <dbReference type="PIRSR" id="PIRSR623612-1"/>
    </source>
</evidence>
<keyword evidence="7 10" id="KW-0482">Metalloprotease</keyword>
<protein>
    <recommendedName>
        <fullName evidence="10">Neutral metalloproteinase</fullName>
        <ecNumber evidence="10">3.4.24.-</ecNumber>
    </recommendedName>
</protein>
<keyword evidence="8" id="KW-0865">Zymogen</keyword>
<keyword evidence="2 10" id="KW-0645">Protease</keyword>
<keyword evidence="6 10" id="KW-0862">Zinc</keyword>
<feature type="chain" id="PRO_5023018547" description="Neutral metalloproteinase" evidence="10">
    <location>
        <begin position="27"/>
        <end position="664"/>
    </location>
</feature>
<dbReference type="PANTHER" id="PTHR33794">
    <property type="entry name" value="BACILLOLYSIN"/>
    <property type="match status" value="1"/>
</dbReference>
<evidence type="ECO:0000259" key="13">
    <source>
        <dbReference type="Pfam" id="PF07504"/>
    </source>
</evidence>
<dbReference type="Pfam" id="PF01447">
    <property type="entry name" value="Peptidase_M4"/>
    <property type="match status" value="1"/>
</dbReference>
<dbReference type="Pfam" id="PF07504">
    <property type="entry name" value="FTP"/>
    <property type="match status" value="1"/>
</dbReference>
<keyword evidence="4 10" id="KW-0732">Signal</keyword>
<dbReference type="CDD" id="cd09597">
    <property type="entry name" value="M4_TLP"/>
    <property type="match status" value="1"/>
</dbReference>
<accession>A0A090AJ85</accession>
<feature type="signal peptide" evidence="10">
    <location>
        <begin position="1"/>
        <end position="26"/>
    </location>
</feature>
<feature type="domain" description="Peptidase M4 C-terminal" evidence="12">
    <location>
        <begin position="368"/>
        <end position="513"/>
    </location>
</feature>
<dbReference type="EC" id="3.4.24.-" evidence="10"/>
<dbReference type="GO" id="GO:0005576">
    <property type="term" value="C:extracellular region"/>
    <property type="evidence" value="ECO:0007669"/>
    <property type="project" value="UniProtKB-SubCell"/>
</dbReference>
<evidence type="ECO:0000256" key="2">
    <source>
        <dbReference type="ARBA" id="ARBA00022670"/>
    </source>
</evidence>
<dbReference type="InterPro" id="IPR023612">
    <property type="entry name" value="Peptidase_M4"/>
</dbReference>